<accession>A0A3A8PXP3</accession>
<dbReference type="AlphaFoldDB" id="A0A3A8PXP3"/>
<evidence type="ECO:0000259" key="1">
    <source>
        <dbReference type="Pfam" id="PF00155"/>
    </source>
</evidence>
<reference evidence="3" key="1">
    <citation type="submission" date="2018-09" db="EMBL/GenBank/DDBJ databases">
        <authorList>
            <person name="Livingstone P.G."/>
            <person name="Whitworth D.E."/>
        </authorList>
    </citation>
    <scope>NUCLEOTIDE SEQUENCE [LARGE SCALE GENOMIC DNA]</scope>
    <source>
        <strain evidence="3">AB050A</strain>
    </source>
</reference>
<dbReference type="SUPFAM" id="SSF53383">
    <property type="entry name" value="PLP-dependent transferases"/>
    <property type="match status" value="1"/>
</dbReference>
<keyword evidence="3" id="KW-1185">Reference proteome</keyword>
<dbReference type="Pfam" id="PF00155">
    <property type="entry name" value="Aminotran_1_2"/>
    <property type="match status" value="1"/>
</dbReference>
<feature type="domain" description="Aminotransferase class I/classII large" evidence="1">
    <location>
        <begin position="62"/>
        <end position="356"/>
    </location>
</feature>
<dbReference type="GO" id="GO:0008483">
    <property type="term" value="F:transaminase activity"/>
    <property type="evidence" value="ECO:0007669"/>
    <property type="project" value="UniProtKB-KW"/>
</dbReference>
<dbReference type="Gene3D" id="3.40.640.10">
    <property type="entry name" value="Type I PLP-dependent aspartate aminotransferase-like (Major domain)"/>
    <property type="match status" value="1"/>
</dbReference>
<evidence type="ECO:0000313" key="3">
    <source>
        <dbReference type="Proteomes" id="UP000267003"/>
    </source>
</evidence>
<evidence type="ECO:0000313" key="2">
    <source>
        <dbReference type="EMBL" id="RKH56144.1"/>
    </source>
</evidence>
<protein>
    <submittedName>
        <fullName evidence="2">Pyridoxal phosphate-dependent aminotransferase</fullName>
    </submittedName>
</protein>
<comment type="caution">
    <text evidence="2">The sequence shown here is derived from an EMBL/GenBank/DDBJ whole genome shotgun (WGS) entry which is preliminary data.</text>
</comment>
<dbReference type="InterPro" id="IPR015421">
    <property type="entry name" value="PyrdxlP-dep_Trfase_major"/>
</dbReference>
<sequence>MSRFSLRTAFPRTPNPLSQAVAERHARGLPLLDLAETNPTRVGLPSPDVDLGAIPDPFLYAPEPFGLPSAREAVAAHLCQRGAPVDAAHVVLSASTSEAYGWLLKLLCDPGDTVLVPAPGYPLVDVLARLEGVHARPYRLPGVHGFGLDAGQVEAAVDARTRAVVVVNPGNPTGHFLHDGELHALADVCARHGLALISDEVFSDFAWDAEAGRVTSVAGRPLPCLTFSLSGLSKVAGLPGLKLAWMHVGGPAHARDEALARLEDVADAALSVATPVQLALPALLAHAPRFQEALLERVKGNRERLIQARPEDAAWDVVPAHGGWSAVLRIPHHPGEEATCLRLLEEGVRVQPGYFYDFGGGAYLVLSLLPTPEVFTAALVPLVRVLSPPAGR</sequence>
<dbReference type="PANTHER" id="PTHR45744:SF2">
    <property type="entry name" value="TYROSINE AMINOTRANSFERASE"/>
    <property type="match status" value="1"/>
</dbReference>
<keyword evidence="2" id="KW-0032">Aminotransferase</keyword>
<dbReference type="OrthoDB" id="9763453at2"/>
<proteinExistence type="predicted"/>
<dbReference type="GO" id="GO:0030170">
    <property type="term" value="F:pyridoxal phosphate binding"/>
    <property type="evidence" value="ECO:0007669"/>
    <property type="project" value="InterPro"/>
</dbReference>
<keyword evidence="2" id="KW-0808">Transferase</keyword>
<dbReference type="InterPro" id="IPR015424">
    <property type="entry name" value="PyrdxlP-dep_Trfase"/>
</dbReference>
<dbReference type="CDD" id="cd00609">
    <property type="entry name" value="AAT_like"/>
    <property type="match status" value="1"/>
</dbReference>
<organism evidence="2 3">
    <name type="scientific">Corallococcus aberystwythensis</name>
    <dbReference type="NCBI Taxonomy" id="2316722"/>
    <lineage>
        <taxon>Bacteria</taxon>
        <taxon>Pseudomonadati</taxon>
        <taxon>Myxococcota</taxon>
        <taxon>Myxococcia</taxon>
        <taxon>Myxococcales</taxon>
        <taxon>Cystobacterineae</taxon>
        <taxon>Myxococcaceae</taxon>
        <taxon>Corallococcus</taxon>
    </lineage>
</organism>
<dbReference type="PANTHER" id="PTHR45744">
    <property type="entry name" value="TYROSINE AMINOTRANSFERASE"/>
    <property type="match status" value="1"/>
</dbReference>
<dbReference type="RefSeq" id="WP_120559668.1">
    <property type="nucleotide sequence ID" value="NZ_RAWK01000295.1"/>
</dbReference>
<name>A0A3A8PXP3_9BACT</name>
<dbReference type="InterPro" id="IPR004839">
    <property type="entry name" value="Aminotransferase_I/II_large"/>
</dbReference>
<dbReference type="EMBL" id="RAWK01000295">
    <property type="protein sequence ID" value="RKH56144.1"/>
    <property type="molecule type" value="Genomic_DNA"/>
</dbReference>
<gene>
    <name evidence="2" type="ORF">D7W81_34655</name>
</gene>
<dbReference type="Proteomes" id="UP000267003">
    <property type="component" value="Unassembled WGS sequence"/>
</dbReference>